<evidence type="ECO:0000259" key="6">
    <source>
        <dbReference type="Pfam" id="PF02911"/>
    </source>
</evidence>
<protein>
    <recommendedName>
        <fullName evidence="2">methionyl-tRNA formyltransferase</fullName>
        <ecNumber evidence="2">2.1.2.9</ecNumber>
    </recommendedName>
</protein>
<sequence>MSILPKFIYFGTPYVARDTLTVLVEQGFVPTLVITNPDAPKGRGHVLTPCETKVWALEHGLTVVTPEKLDDTAVAEIKKYACEYALVVAYGKILPESLISAFPKGVLNVHYSLLPKYRGASPVEAALLHDETVTGVTIQKMVRELDAGDILAQEEMAIGQDETTKELKPRLIEVGARLLVATLLRYLAGEIIPVPQDHARATRAPKIKKEEGKLNLSAPAFDNWRKYRAYAESPGTYFFDPPTGEGKRYKITKAKYENNSFIVERVIPEGGREIAYR</sequence>
<comment type="caution">
    <text evidence="7">The sequence shown here is derived from an EMBL/GenBank/DDBJ whole genome shotgun (WGS) entry which is preliminary data.</text>
</comment>
<reference evidence="7 8" key="1">
    <citation type="journal article" date="2016" name="Nat. Commun.">
        <title>Thousands of microbial genomes shed light on interconnected biogeochemical processes in an aquifer system.</title>
        <authorList>
            <person name="Anantharaman K."/>
            <person name="Brown C.T."/>
            <person name="Hug L.A."/>
            <person name="Sharon I."/>
            <person name="Castelle C.J."/>
            <person name="Probst A.J."/>
            <person name="Thomas B.C."/>
            <person name="Singh A."/>
            <person name="Wilkins M.J."/>
            <person name="Karaoz U."/>
            <person name="Brodie E.L."/>
            <person name="Williams K.H."/>
            <person name="Hubbard S.S."/>
            <person name="Banfield J.F."/>
        </authorList>
    </citation>
    <scope>NUCLEOTIDE SEQUENCE [LARGE SCALE GENOMIC DNA]</scope>
</reference>
<evidence type="ECO:0000256" key="1">
    <source>
        <dbReference type="ARBA" id="ARBA00010699"/>
    </source>
</evidence>
<evidence type="ECO:0000259" key="5">
    <source>
        <dbReference type="Pfam" id="PF00551"/>
    </source>
</evidence>
<feature type="domain" description="Formyl transferase N-terminal" evidence="5">
    <location>
        <begin position="20"/>
        <end position="182"/>
    </location>
</feature>
<dbReference type="InterPro" id="IPR005793">
    <property type="entry name" value="Formyl_trans_C"/>
</dbReference>
<dbReference type="SUPFAM" id="SSF53328">
    <property type="entry name" value="Formyltransferase"/>
    <property type="match status" value="1"/>
</dbReference>
<dbReference type="PANTHER" id="PTHR11138:SF5">
    <property type="entry name" value="METHIONYL-TRNA FORMYLTRANSFERASE, MITOCHONDRIAL"/>
    <property type="match status" value="1"/>
</dbReference>
<evidence type="ECO:0000313" key="8">
    <source>
        <dbReference type="Proteomes" id="UP000178392"/>
    </source>
</evidence>
<dbReference type="GO" id="GO:0005829">
    <property type="term" value="C:cytosol"/>
    <property type="evidence" value="ECO:0007669"/>
    <property type="project" value="TreeGrafter"/>
</dbReference>
<dbReference type="Pfam" id="PF02911">
    <property type="entry name" value="Formyl_trans_C"/>
    <property type="match status" value="1"/>
</dbReference>
<dbReference type="Gene3D" id="3.40.50.12230">
    <property type="match status" value="1"/>
</dbReference>
<dbReference type="EMBL" id="MFLS01000011">
    <property type="protein sequence ID" value="OGG72245.1"/>
    <property type="molecule type" value="Genomic_DNA"/>
</dbReference>
<accession>A0A1F6EF08</accession>
<dbReference type="GO" id="GO:0004479">
    <property type="term" value="F:methionyl-tRNA formyltransferase activity"/>
    <property type="evidence" value="ECO:0007669"/>
    <property type="project" value="UniProtKB-EC"/>
</dbReference>
<evidence type="ECO:0000256" key="2">
    <source>
        <dbReference type="ARBA" id="ARBA00012261"/>
    </source>
</evidence>
<dbReference type="InterPro" id="IPR011034">
    <property type="entry name" value="Formyl_transferase-like_C_sf"/>
</dbReference>
<keyword evidence="4" id="KW-0648">Protein biosynthesis</keyword>
<dbReference type="NCBIfam" id="TIGR00460">
    <property type="entry name" value="fmt"/>
    <property type="match status" value="1"/>
</dbReference>
<dbReference type="Proteomes" id="UP000178392">
    <property type="component" value="Unassembled WGS sequence"/>
</dbReference>
<evidence type="ECO:0000256" key="4">
    <source>
        <dbReference type="ARBA" id="ARBA00022917"/>
    </source>
</evidence>
<dbReference type="InterPro" id="IPR036477">
    <property type="entry name" value="Formyl_transf_N_sf"/>
</dbReference>
<dbReference type="InterPro" id="IPR005794">
    <property type="entry name" value="Fmt"/>
</dbReference>
<organism evidence="7 8">
    <name type="scientific">Candidatus Kaiserbacteria bacterium RIFCSPHIGHO2_12_FULL_56_13</name>
    <dbReference type="NCBI Taxonomy" id="1798505"/>
    <lineage>
        <taxon>Bacteria</taxon>
        <taxon>Candidatus Kaiseribacteriota</taxon>
    </lineage>
</organism>
<comment type="similarity">
    <text evidence="1">Belongs to the Fmt family.</text>
</comment>
<dbReference type="AlphaFoldDB" id="A0A1F6EF08"/>
<feature type="domain" description="Formyl transferase C-terminal" evidence="6">
    <location>
        <begin position="206"/>
        <end position="260"/>
    </location>
</feature>
<dbReference type="InterPro" id="IPR041711">
    <property type="entry name" value="Met-tRNA-FMT_N"/>
</dbReference>
<evidence type="ECO:0000256" key="3">
    <source>
        <dbReference type="ARBA" id="ARBA00022679"/>
    </source>
</evidence>
<evidence type="ECO:0000313" key="7">
    <source>
        <dbReference type="EMBL" id="OGG72245.1"/>
    </source>
</evidence>
<dbReference type="PANTHER" id="PTHR11138">
    <property type="entry name" value="METHIONYL-TRNA FORMYLTRANSFERASE"/>
    <property type="match status" value="1"/>
</dbReference>
<name>A0A1F6EF08_9BACT</name>
<proteinExistence type="inferred from homology"/>
<dbReference type="SUPFAM" id="SSF50486">
    <property type="entry name" value="FMT C-terminal domain-like"/>
    <property type="match status" value="1"/>
</dbReference>
<dbReference type="InterPro" id="IPR002376">
    <property type="entry name" value="Formyl_transf_N"/>
</dbReference>
<keyword evidence="3 7" id="KW-0808">Transferase</keyword>
<dbReference type="EC" id="2.1.2.9" evidence="2"/>
<dbReference type="CDD" id="cd08646">
    <property type="entry name" value="FMT_core_Met-tRNA-FMT_N"/>
    <property type="match status" value="1"/>
</dbReference>
<dbReference type="Pfam" id="PF00551">
    <property type="entry name" value="Formyl_trans_N"/>
    <property type="match status" value="1"/>
</dbReference>
<gene>
    <name evidence="7" type="ORF">A3E65_01880</name>
</gene>